<proteinExistence type="predicted"/>
<gene>
    <name evidence="1" type="ORF">GCM10018793_37990</name>
</gene>
<keyword evidence="2" id="KW-1185">Reference proteome</keyword>
<name>A0A919GBZ9_9ACTN</name>
<protein>
    <recommendedName>
        <fullName evidence="3">Phytanoyl-CoA dioxygenase family protein</fullName>
    </recommendedName>
</protein>
<dbReference type="InterPro" id="IPR008775">
    <property type="entry name" value="Phytyl_CoA_dOase-like"/>
</dbReference>
<dbReference type="Proteomes" id="UP000603708">
    <property type="component" value="Unassembled WGS sequence"/>
</dbReference>
<dbReference type="SUPFAM" id="SSF51197">
    <property type="entry name" value="Clavaminate synthase-like"/>
    <property type="match status" value="1"/>
</dbReference>
<organism evidence="1 2">
    <name type="scientific">Streptomyces sulfonofaciens</name>
    <dbReference type="NCBI Taxonomy" id="68272"/>
    <lineage>
        <taxon>Bacteria</taxon>
        <taxon>Bacillati</taxon>
        <taxon>Actinomycetota</taxon>
        <taxon>Actinomycetes</taxon>
        <taxon>Kitasatosporales</taxon>
        <taxon>Streptomycetaceae</taxon>
        <taxon>Streptomyces</taxon>
    </lineage>
</organism>
<dbReference type="Pfam" id="PF05721">
    <property type="entry name" value="PhyH"/>
    <property type="match status" value="1"/>
</dbReference>
<dbReference type="PANTHER" id="PTHR20883:SF48">
    <property type="entry name" value="ECTOINE DIOXYGENASE"/>
    <property type="match status" value="1"/>
</dbReference>
<comment type="caution">
    <text evidence="1">The sequence shown here is derived from an EMBL/GenBank/DDBJ whole genome shotgun (WGS) entry which is preliminary data.</text>
</comment>
<evidence type="ECO:0008006" key="3">
    <source>
        <dbReference type="Google" id="ProtNLM"/>
    </source>
</evidence>
<dbReference type="RefSeq" id="WP_189933536.1">
    <property type="nucleotide sequence ID" value="NZ_BNCD01000010.1"/>
</dbReference>
<evidence type="ECO:0000313" key="2">
    <source>
        <dbReference type="Proteomes" id="UP000603708"/>
    </source>
</evidence>
<dbReference type="GO" id="GO:0016706">
    <property type="term" value="F:2-oxoglutarate-dependent dioxygenase activity"/>
    <property type="evidence" value="ECO:0007669"/>
    <property type="project" value="UniProtKB-ARBA"/>
</dbReference>
<dbReference type="AlphaFoldDB" id="A0A919GBZ9"/>
<accession>A0A919GBZ9</accession>
<dbReference type="Gene3D" id="2.60.120.620">
    <property type="entry name" value="q2cbj1_9rhob like domain"/>
    <property type="match status" value="1"/>
</dbReference>
<reference evidence="1" key="1">
    <citation type="journal article" date="2014" name="Int. J. Syst. Evol. Microbiol.">
        <title>Complete genome sequence of Corynebacterium casei LMG S-19264T (=DSM 44701T), isolated from a smear-ripened cheese.</title>
        <authorList>
            <consortium name="US DOE Joint Genome Institute (JGI-PGF)"/>
            <person name="Walter F."/>
            <person name="Albersmeier A."/>
            <person name="Kalinowski J."/>
            <person name="Ruckert C."/>
        </authorList>
    </citation>
    <scope>NUCLEOTIDE SEQUENCE</scope>
    <source>
        <strain evidence="1">JCM 5069</strain>
    </source>
</reference>
<reference evidence="1" key="2">
    <citation type="submission" date="2020-09" db="EMBL/GenBank/DDBJ databases">
        <authorList>
            <person name="Sun Q."/>
            <person name="Ohkuma M."/>
        </authorList>
    </citation>
    <scope>NUCLEOTIDE SEQUENCE</scope>
    <source>
        <strain evidence="1">JCM 5069</strain>
    </source>
</reference>
<sequence>MQLSQSIADLAGELDERGFITIDDLVPESVLDLMRRGCDRLIRQTEEMRHSTVEWQLESEAEGGGWGARASGQEGIPGKVRVVSFAHQCSPELAAVPELINLNEGVVRPLHGVSGDFYNTYMWAKPSKVGSEKPWHQDALFLKEEFYEKYEDVYTIWIAVDDAHEENGCLRFLPGSHRGRVKHIPDGMDPDDLFASPREPSLDIDRLWPDLTPITLPRKAGSAVLFGAFTAHTSSANSSEEERRAVSYVYSLPRRDRGTAGGTR</sequence>
<evidence type="ECO:0000313" key="1">
    <source>
        <dbReference type="EMBL" id="GHH81149.1"/>
    </source>
</evidence>
<dbReference type="PANTHER" id="PTHR20883">
    <property type="entry name" value="PHYTANOYL-COA DIOXYGENASE DOMAIN CONTAINING 1"/>
    <property type="match status" value="1"/>
</dbReference>
<dbReference type="GO" id="GO:0005506">
    <property type="term" value="F:iron ion binding"/>
    <property type="evidence" value="ECO:0007669"/>
    <property type="project" value="UniProtKB-ARBA"/>
</dbReference>
<dbReference type="EMBL" id="BNCD01000010">
    <property type="protein sequence ID" value="GHH81149.1"/>
    <property type="molecule type" value="Genomic_DNA"/>
</dbReference>